<dbReference type="InterPro" id="IPR004827">
    <property type="entry name" value="bZIP"/>
</dbReference>
<dbReference type="InterPro" id="IPR046347">
    <property type="entry name" value="bZIP_sf"/>
</dbReference>
<feature type="compositionally biased region" description="Polar residues" evidence="3">
    <location>
        <begin position="310"/>
        <end position="324"/>
    </location>
</feature>
<organism evidence="5 6">
    <name type="scientific">[Candida] arabinofermentans NRRL YB-2248</name>
    <dbReference type="NCBI Taxonomy" id="983967"/>
    <lineage>
        <taxon>Eukaryota</taxon>
        <taxon>Fungi</taxon>
        <taxon>Dikarya</taxon>
        <taxon>Ascomycota</taxon>
        <taxon>Saccharomycotina</taxon>
        <taxon>Pichiomycetes</taxon>
        <taxon>Pichiales</taxon>
        <taxon>Pichiaceae</taxon>
        <taxon>Ogataea</taxon>
        <taxon>Ogataea/Candida clade</taxon>
    </lineage>
</organism>
<keyword evidence="2" id="KW-0539">Nucleus</keyword>
<evidence type="ECO:0000313" key="5">
    <source>
        <dbReference type="EMBL" id="ODV86915.1"/>
    </source>
</evidence>
<dbReference type="GO" id="GO:0090575">
    <property type="term" value="C:RNA polymerase II transcription regulator complex"/>
    <property type="evidence" value="ECO:0007669"/>
    <property type="project" value="TreeGrafter"/>
</dbReference>
<evidence type="ECO:0000256" key="3">
    <source>
        <dbReference type="SAM" id="MobiDB-lite"/>
    </source>
</evidence>
<dbReference type="CDD" id="cd14688">
    <property type="entry name" value="bZIP_YAP"/>
    <property type="match status" value="1"/>
</dbReference>
<dbReference type="PROSITE" id="PS00036">
    <property type="entry name" value="BZIP_BASIC"/>
    <property type="match status" value="1"/>
</dbReference>
<reference evidence="6" key="1">
    <citation type="submission" date="2016-04" db="EMBL/GenBank/DDBJ databases">
        <title>Comparative genomics of biotechnologically important yeasts.</title>
        <authorList>
            <consortium name="DOE Joint Genome Institute"/>
            <person name="Riley R."/>
            <person name="Haridas S."/>
            <person name="Wolfe K.H."/>
            <person name="Lopes M.R."/>
            <person name="Hittinger C.T."/>
            <person name="Goker M."/>
            <person name="Salamov A."/>
            <person name="Wisecaver J."/>
            <person name="Long T.M."/>
            <person name="Aerts A.L."/>
            <person name="Barry K."/>
            <person name="Choi C."/>
            <person name="Clum A."/>
            <person name="Coughlan A.Y."/>
            <person name="Deshpande S."/>
            <person name="Douglass A.P."/>
            <person name="Hanson S.J."/>
            <person name="Klenk H.-P."/>
            <person name="Labutti K."/>
            <person name="Lapidus A."/>
            <person name="Lindquist E."/>
            <person name="Lipzen A."/>
            <person name="Meier-Kolthoff J.P."/>
            <person name="Ohm R.A."/>
            <person name="Otillar R.P."/>
            <person name="Pangilinan J."/>
            <person name="Peng Y."/>
            <person name="Rokas A."/>
            <person name="Rosa C.A."/>
            <person name="Scheuner C."/>
            <person name="Sibirny A.A."/>
            <person name="Slot J.C."/>
            <person name="Stielow J.B."/>
            <person name="Sun H."/>
            <person name="Kurtzman C.P."/>
            <person name="Blackwell M."/>
            <person name="Grigoriev I.V."/>
            <person name="Jeffries T.W."/>
        </authorList>
    </citation>
    <scope>NUCLEOTIDE SEQUENCE [LARGE SCALE GENOMIC DNA]</scope>
    <source>
        <strain evidence="6">NRRL YB-2248</strain>
    </source>
</reference>
<dbReference type="PANTHER" id="PTHR40621">
    <property type="entry name" value="TRANSCRIPTION FACTOR KAPC-RELATED"/>
    <property type="match status" value="1"/>
</dbReference>
<dbReference type="Pfam" id="PF10297">
    <property type="entry name" value="Hap4_Hap_bind"/>
    <property type="match status" value="1"/>
</dbReference>
<dbReference type="STRING" id="983967.A0A1E4T594"/>
<dbReference type="SMART" id="SM00338">
    <property type="entry name" value="BRLZ"/>
    <property type="match status" value="1"/>
</dbReference>
<feature type="region of interest" description="Disordered" evidence="3">
    <location>
        <begin position="299"/>
        <end position="339"/>
    </location>
</feature>
<evidence type="ECO:0000259" key="4">
    <source>
        <dbReference type="PROSITE" id="PS00036"/>
    </source>
</evidence>
<evidence type="ECO:0000313" key="6">
    <source>
        <dbReference type="Proteomes" id="UP000094801"/>
    </source>
</evidence>
<dbReference type="PANTHER" id="PTHR40621:SF7">
    <property type="entry name" value="BZIP DOMAIN-CONTAINING PROTEIN"/>
    <property type="match status" value="1"/>
</dbReference>
<dbReference type="SUPFAM" id="SSF57959">
    <property type="entry name" value="Leucine zipper domain"/>
    <property type="match status" value="1"/>
</dbReference>
<feature type="domain" description="BZIP" evidence="4">
    <location>
        <begin position="36"/>
        <end position="51"/>
    </location>
</feature>
<dbReference type="OrthoDB" id="5374328at2759"/>
<dbReference type="Proteomes" id="UP000094801">
    <property type="component" value="Unassembled WGS sequence"/>
</dbReference>
<dbReference type="InterPro" id="IPR050936">
    <property type="entry name" value="AP-1-like"/>
</dbReference>
<feature type="non-terminal residue" evidence="5">
    <location>
        <position position="1"/>
    </location>
</feature>
<protein>
    <recommendedName>
        <fullName evidence="4">BZIP domain-containing protein</fullName>
    </recommendedName>
</protein>
<feature type="region of interest" description="Disordered" evidence="3">
    <location>
        <begin position="1"/>
        <end position="53"/>
    </location>
</feature>
<dbReference type="GO" id="GO:0001228">
    <property type="term" value="F:DNA-binding transcription activator activity, RNA polymerase II-specific"/>
    <property type="evidence" value="ECO:0007669"/>
    <property type="project" value="TreeGrafter"/>
</dbReference>
<feature type="compositionally biased region" description="Low complexity" evidence="3">
    <location>
        <begin position="121"/>
        <end position="133"/>
    </location>
</feature>
<proteinExistence type="predicted"/>
<dbReference type="EMBL" id="KV453849">
    <property type="protein sequence ID" value="ODV86915.1"/>
    <property type="molecule type" value="Genomic_DNA"/>
</dbReference>
<gene>
    <name evidence="5" type="ORF">CANARDRAFT_181007</name>
</gene>
<dbReference type="Gene3D" id="1.20.5.170">
    <property type="match status" value="1"/>
</dbReference>
<name>A0A1E4T594_9ASCO</name>
<evidence type="ECO:0000256" key="2">
    <source>
        <dbReference type="ARBA" id="ARBA00023242"/>
    </source>
</evidence>
<dbReference type="AlphaFoldDB" id="A0A1E4T594"/>
<accession>A0A1E4T594</accession>
<dbReference type="InterPro" id="IPR018287">
    <property type="entry name" value="Hap4_TF_heteromerisation"/>
</dbReference>
<dbReference type="GO" id="GO:0000976">
    <property type="term" value="F:transcription cis-regulatory region binding"/>
    <property type="evidence" value="ECO:0007669"/>
    <property type="project" value="InterPro"/>
</dbReference>
<comment type="subcellular location">
    <subcellularLocation>
        <location evidence="1">Nucleus</location>
    </subcellularLocation>
</comment>
<feature type="non-terminal residue" evidence="5">
    <location>
        <position position="441"/>
    </location>
</feature>
<sequence>NSNNPKITKIITSKQWILPPRPKPGRKPSIDTPATKRKAQNRAAQRAFRERRANRVSELETQILELEREKSVKEGILTNTIKGLQNQNDSLKKSIEEMRQTLELFQNQLNGSKPSRRRQISPAPSNSSNSPPSGQFVSGRFGRIYEDEHNKNIDEDCGICEKDDCICETVGLKNRKTSAVVFDDFEPAAAVPLKRSRPIEQEIDFTNTFTLKKMKKLPVFKSSKSQDHQNDLLFKSPINLDLHDASPPQNDVTIKREYGSSFAPEDQCGFCSDDTPCVCREIAKQKELVQIKDSMITNQLNDKQEKTSTTRDMLQSEQGNQQDEQTNKAEGKDGCSGNPGSCRQCQQDPISTLFCTTIAQQLQKPTSSSMTSLPALGDLEINNPGKHFIPCADAYKTLSRHANFRTAGFNNIISNLNTKGMYVEVESVVNCLRQLDRKFGS</sequence>
<feature type="region of interest" description="Disordered" evidence="3">
    <location>
        <begin position="107"/>
        <end position="139"/>
    </location>
</feature>
<evidence type="ECO:0000256" key="1">
    <source>
        <dbReference type="ARBA" id="ARBA00004123"/>
    </source>
</evidence>
<keyword evidence="6" id="KW-1185">Reference proteome</keyword>
<feature type="compositionally biased region" description="Polar residues" evidence="3">
    <location>
        <begin position="1"/>
        <end position="15"/>
    </location>
</feature>